<dbReference type="InterPro" id="IPR058625">
    <property type="entry name" value="MdtA-like_BSH"/>
</dbReference>
<dbReference type="Pfam" id="PF25989">
    <property type="entry name" value="YknX_C"/>
    <property type="match status" value="1"/>
</dbReference>
<gene>
    <name evidence="5" type="ORF">soil367_13495</name>
</gene>
<dbReference type="EMBL" id="CP031093">
    <property type="protein sequence ID" value="QCF26866.1"/>
    <property type="molecule type" value="Genomic_DNA"/>
</dbReference>
<evidence type="ECO:0000259" key="3">
    <source>
        <dbReference type="Pfam" id="PF25917"/>
    </source>
</evidence>
<dbReference type="KEGG" id="hmi:soil367_13495"/>
<keyword evidence="6" id="KW-1185">Reference proteome</keyword>
<sequence length="385" mass="41199">MVWRHLISARVLFVLLLATLTLLSGCSPGESSEVDQMKPVPVRVSPVNGESQAQPLRFPGTVRARERAELTFQVSGTVDKRPVKLGQFVEKGEVVATLYNPKLEPAVKSAKARLRELQARAGQATRELRRAEALHDRGVQSIQGLEQARATEESLAAAVETARAALAEAQQLAAETKLKAPFAGRIETLLIEPGEYVNSGQPIMSLSADDGMEVAIRVPEHLLAGLKPGDDLPVWLVRERGKARVPAKIAEIAKASGSAGQLQVLVVYLEDPPPPEQPVIRAGLSESPAAPPGIPVPVAGTPVEVGIPARHRDALSVPMLSVMRSGEGAAVFRVDREKAQRVPVEVVQLLGEEVLVRSPGLVPNDQVVYAGMSRLADGDKVEVVQ</sequence>
<reference evidence="5 6" key="1">
    <citation type="submission" date="2018-07" db="EMBL/GenBank/DDBJ databases">
        <title>Marsedoiliclastica nanhaica gen. nov. sp. nov., a novel marine hydrocarbonoclastic bacterium isolated from an in-situ enriched hydrocarbon-degrading consortium in deep-sea sediment.</title>
        <authorList>
            <person name="Dong C."/>
            <person name="Ma T."/>
            <person name="Liu R."/>
            <person name="Shao Z."/>
        </authorList>
    </citation>
    <scope>NUCLEOTIDE SEQUENCE [LARGE SCALE GENOMIC DNA]</scope>
    <source>
        <strain evidence="6">soil36-7</strain>
    </source>
</reference>
<name>A0A4P7XII6_9ALTE</name>
<dbReference type="OrthoDB" id="6819088at2"/>
<proteinExistence type="inferred from homology"/>
<keyword evidence="2" id="KW-0175">Coiled coil</keyword>
<dbReference type="Gene3D" id="1.10.287.470">
    <property type="entry name" value="Helix hairpin bin"/>
    <property type="match status" value="1"/>
</dbReference>
<dbReference type="NCBIfam" id="TIGR01730">
    <property type="entry name" value="RND_mfp"/>
    <property type="match status" value="1"/>
</dbReference>
<evidence type="ECO:0000313" key="6">
    <source>
        <dbReference type="Proteomes" id="UP000298049"/>
    </source>
</evidence>
<dbReference type="Proteomes" id="UP000298049">
    <property type="component" value="Chromosome"/>
</dbReference>
<organism evidence="5 6">
    <name type="scientific">Hydrocarboniclastica marina</name>
    <dbReference type="NCBI Taxonomy" id="2259620"/>
    <lineage>
        <taxon>Bacteria</taxon>
        <taxon>Pseudomonadati</taxon>
        <taxon>Pseudomonadota</taxon>
        <taxon>Gammaproteobacteria</taxon>
        <taxon>Alteromonadales</taxon>
        <taxon>Alteromonadaceae</taxon>
        <taxon>Hydrocarboniclastica</taxon>
    </lineage>
</organism>
<dbReference type="GO" id="GO:0015562">
    <property type="term" value="F:efflux transmembrane transporter activity"/>
    <property type="evidence" value="ECO:0007669"/>
    <property type="project" value="TreeGrafter"/>
</dbReference>
<dbReference type="Gene3D" id="2.40.30.170">
    <property type="match status" value="1"/>
</dbReference>
<protein>
    <submittedName>
        <fullName evidence="5">Efflux RND transporter periplasmic adaptor subunit</fullName>
    </submittedName>
</protein>
<evidence type="ECO:0000256" key="2">
    <source>
        <dbReference type="SAM" id="Coils"/>
    </source>
</evidence>
<dbReference type="PROSITE" id="PS51257">
    <property type="entry name" value="PROKAR_LIPOPROTEIN"/>
    <property type="match status" value="1"/>
</dbReference>
<evidence type="ECO:0000259" key="4">
    <source>
        <dbReference type="Pfam" id="PF25989"/>
    </source>
</evidence>
<accession>A0A4P7XII6</accession>
<evidence type="ECO:0000313" key="5">
    <source>
        <dbReference type="EMBL" id="QCF26866.1"/>
    </source>
</evidence>
<evidence type="ECO:0000256" key="1">
    <source>
        <dbReference type="ARBA" id="ARBA00009477"/>
    </source>
</evidence>
<feature type="domain" description="YknX-like C-terminal permuted SH3-like" evidence="4">
    <location>
        <begin position="314"/>
        <end position="383"/>
    </location>
</feature>
<dbReference type="GO" id="GO:1990281">
    <property type="term" value="C:efflux pump complex"/>
    <property type="evidence" value="ECO:0007669"/>
    <property type="project" value="TreeGrafter"/>
</dbReference>
<dbReference type="Gene3D" id="2.40.420.20">
    <property type="match status" value="1"/>
</dbReference>
<feature type="coiled-coil region" evidence="2">
    <location>
        <begin position="107"/>
        <end position="179"/>
    </location>
</feature>
<dbReference type="Gene3D" id="2.40.50.100">
    <property type="match status" value="1"/>
</dbReference>
<dbReference type="Pfam" id="PF25917">
    <property type="entry name" value="BSH_RND"/>
    <property type="match status" value="1"/>
</dbReference>
<dbReference type="InterPro" id="IPR006143">
    <property type="entry name" value="RND_pump_MFP"/>
</dbReference>
<comment type="similarity">
    <text evidence="1">Belongs to the membrane fusion protein (MFP) (TC 8.A.1) family.</text>
</comment>
<dbReference type="AlphaFoldDB" id="A0A4P7XII6"/>
<dbReference type="PANTHER" id="PTHR30469">
    <property type="entry name" value="MULTIDRUG RESISTANCE PROTEIN MDTA"/>
    <property type="match status" value="1"/>
</dbReference>
<dbReference type="SUPFAM" id="SSF111369">
    <property type="entry name" value="HlyD-like secretion proteins"/>
    <property type="match status" value="1"/>
</dbReference>
<feature type="domain" description="Multidrug resistance protein MdtA-like barrel-sandwich hybrid" evidence="3">
    <location>
        <begin position="67"/>
        <end position="202"/>
    </location>
</feature>
<dbReference type="InterPro" id="IPR058637">
    <property type="entry name" value="YknX-like_C"/>
</dbReference>